<feature type="transmembrane region" description="Helical" evidence="1">
    <location>
        <begin position="81"/>
        <end position="103"/>
    </location>
</feature>
<dbReference type="AlphaFoldDB" id="A0A940NN75"/>
<comment type="caution">
    <text evidence="2">The sequence shown here is derived from an EMBL/GenBank/DDBJ whole genome shotgun (WGS) entry which is preliminary data.</text>
</comment>
<protein>
    <recommendedName>
        <fullName evidence="4">SPOR domain-containing protein</fullName>
    </recommendedName>
</protein>
<gene>
    <name evidence="2" type="ORF">J5Y03_01680</name>
</gene>
<keyword evidence="1" id="KW-1133">Transmembrane helix</keyword>
<sequence length="314" mass="35234">MDKSSKISIKINGEEKQFQVESENIIKPKEDVKEFNWILPSLDERPNNVISFEKIASKKEQSNKIVNNETKQVSSRFLKSVIISIVSACVVGLILGFSILKIFSSSDHPKNTLPSYQSSNNIGHTNLVEIPSVNLKVAQAGIFKQKDSAEKRVNELSKNGLSSIVYKESKLYYVITGLESVKSTFFKDFMGGNGSGIYVKRTMLTGGQFNGKEANGIALKNQYEVFDDLIKCLNKENLKEKSLADKLQADKLILSQQKKKLSGQIKESNTKLLNAIDQFQLEEGHSFKDTYFATYPLLLEAFKLLKEQSSTLVK</sequence>
<organism evidence="2 3">
    <name type="scientific">Gottfriedia endophytica</name>
    <dbReference type="NCBI Taxonomy" id="2820819"/>
    <lineage>
        <taxon>Bacteria</taxon>
        <taxon>Bacillati</taxon>
        <taxon>Bacillota</taxon>
        <taxon>Bacilli</taxon>
        <taxon>Bacillales</taxon>
        <taxon>Bacillaceae</taxon>
        <taxon>Gottfriedia</taxon>
    </lineage>
</organism>
<proteinExistence type="predicted"/>
<dbReference type="SUPFAM" id="SSF110997">
    <property type="entry name" value="Sporulation related repeat"/>
    <property type="match status" value="1"/>
</dbReference>
<reference evidence="2" key="1">
    <citation type="submission" date="2021-04" db="EMBL/GenBank/DDBJ databases">
        <title>Genome seq and assembly of Bacillus sp.</title>
        <authorList>
            <person name="Chhetri G."/>
        </authorList>
    </citation>
    <scope>NUCLEOTIDE SEQUENCE</scope>
    <source>
        <strain evidence="2">RG28</strain>
    </source>
</reference>
<dbReference type="Proteomes" id="UP000682134">
    <property type="component" value="Unassembled WGS sequence"/>
</dbReference>
<evidence type="ECO:0000313" key="3">
    <source>
        <dbReference type="Proteomes" id="UP000682134"/>
    </source>
</evidence>
<dbReference type="GO" id="GO:0042834">
    <property type="term" value="F:peptidoglycan binding"/>
    <property type="evidence" value="ECO:0007669"/>
    <property type="project" value="InterPro"/>
</dbReference>
<dbReference type="EMBL" id="JAGIYQ010000001">
    <property type="protein sequence ID" value="MBP0723892.1"/>
    <property type="molecule type" value="Genomic_DNA"/>
</dbReference>
<keyword evidence="1" id="KW-0812">Transmembrane</keyword>
<dbReference type="InterPro" id="IPR036680">
    <property type="entry name" value="SPOR-like_sf"/>
</dbReference>
<keyword evidence="3" id="KW-1185">Reference proteome</keyword>
<dbReference type="RefSeq" id="WP_209401762.1">
    <property type="nucleotide sequence ID" value="NZ_JAGIYQ010000001.1"/>
</dbReference>
<evidence type="ECO:0008006" key="4">
    <source>
        <dbReference type="Google" id="ProtNLM"/>
    </source>
</evidence>
<name>A0A940NN75_9BACI</name>
<evidence type="ECO:0000256" key="1">
    <source>
        <dbReference type="SAM" id="Phobius"/>
    </source>
</evidence>
<keyword evidence="1" id="KW-0472">Membrane</keyword>
<evidence type="ECO:0000313" key="2">
    <source>
        <dbReference type="EMBL" id="MBP0723892.1"/>
    </source>
</evidence>
<accession>A0A940NN75</accession>